<evidence type="ECO:0008006" key="4">
    <source>
        <dbReference type="Google" id="ProtNLM"/>
    </source>
</evidence>
<feature type="signal peptide" evidence="1">
    <location>
        <begin position="1"/>
        <end position="18"/>
    </location>
</feature>
<keyword evidence="1" id="KW-0732">Signal</keyword>
<feature type="chain" id="PRO_5045357927" description="Secreted protein" evidence="1">
    <location>
        <begin position="19"/>
        <end position="161"/>
    </location>
</feature>
<keyword evidence="3" id="KW-1185">Reference proteome</keyword>
<protein>
    <recommendedName>
        <fullName evidence="4">Secreted protein</fullName>
    </recommendedName>
</protein>
<proteinExistence type="predicted"/>
<accession>A0ABN8J3F2</accession>
<evidence type="ECO:0000313" key="2">
    <source>
        <dbReference type="EMBL" id="CAH2074333.1"/>
    </source>
</evidence>
<gene>
    <name evidence="2" type="ORF">IPOD504_LOCUS16028</name>
</gene>
<reference evidence="2" key="1">
    <citation type="submission" date="2022-03" db="EMBL/GenBank/DDBJ databases">
        <authorList>
            <person name="Martin H S."/>
        </authorList>
    </citation>
    <scope>NUCLEOTIDE SEQUENCE</scope>
</reference>
<evidence type="ECO:0000313" key="3">
    <source>
        <dbReference type="Proteomes" id="UP000837857"/>
    </source>
</evidence>
<evidence type="ECO:0000256" key="1">
    <source>
        <dbReference type="SAM" id="SignalP"/>
    </source>
</evidence>
<dbReference type="EMBL" id="OW152819">
    <property type="protein sequence ID" value="CAH2074333.1"/>
    <property type="molecule type" value="Genomic_DNA"/>
</dbReference>
<dbReference type="Proteomes" id="UP000837857">
    <property type="component" value="Chromosome 7"/>
</dbReference>
<organism evidence="2 3">
    <name type="scientific">Iphiclides podalirius</name>
    <name type="common">scarce swallowtail</name>
    <dbReference type="NCBI Taxonomy" id="110791"/>
    <lineage>
        <taxon>Eukaryota</taxon>
        <taxon>Metazoa</taxon>
        <taxon>Ecdysozoa</taxon>
        <taxon>Arthropoda</taxon>
        <taxon>Hexapoda</taxon>
        <taxon>Insecta</taxon>
        <taxon>Pterygota</taxon>
        <taxon>Neoptera</taxon>
        <taxon>Endopterygota</taxon>
        <taxon>Lepidoptera</taxon>
        <taxon>Glossata</taxon>
        <taxon>Ditrysia</taxon>
        <taxon>Papilionoidea</taxon>
        <taxon>Papilionidae</taxon>
        <taxon>Papilioninae</taxon>
        <taxon>Iphiclides</taxon>
    </lineage>
</organism>
<feature type="non-terminal residue" evidence="2">
    <location>
        <position position="1"/>
    </location>
</feature>
<sequence>MGFKCVVVLLALRYPSNACSISAGAARVCVCPWRPTGAANAFRAHTRARPPCAHAAYTWRLCARADFGILIGHAFHVFITSAGLLQCGRAIKAIIYKAIRRPYLRASKLYFTFGPISDLTWAVMRAMALARAPPPLCDAPIISPIRGRAFYRNDHTIFRTF</sequence>
<name>A0ABN8J3F2_9NEOP</name>